<dbReference type="InterPro" id="IPR019175">
    <property type="entry name" value="Prp31_C"/>
</dbReference>
<feature type="compositionally biased region" description="Acidic residues" evidence="9">
    <location>
        <begin position="47"/>
        <end position="58"/>
    </location>
</feature>
<keyword evidence="6" id="KW-0508">mRNA splicing</keyword>
<proteinExistence type="inferred from homology"/>
<dbReference type="GO" id="GO:0003723">
    <property type="term" value="F:RNA binding"/>
    <property type="evidence" value="ECO:0007669"/>
    <property type="project" value="UniProtKB-KW"/>
</dbReference>
<dbReference type="Proteomes" id="UP000765509">
    <property type="component" value="Unassembled WGS sequence"/>
</dbReference>
<feature type="compositionally biased region" description="Basic residues" evidence="9">
    <location>
        <begin position="403"/>
        <end position="413"/>
    </location>
</feature>
<keyword evidence="3" id="KW-0507">mRNA processing</keyword>
<evidence type="ECO:0000313" key="12">
    <source>
        <dbReference type="Proteomes" id="UP000765509"/>
    </source>
</evidence>
<dbReference type="InterPro" id="IPR036070">
    <property type="entry name" value="Nop_dom_sf"/>
</dbReference>
<keyword evidence="4" id="KW-0747">Spliceosome</keyword>
<dbReference type="InterPro" id="IPR027105">
    <property type="entry name" value="Prp31"/>
</dbReference>
<keyword evidence="5" id="KW-0694">RNA-binding</keyword>
<protein>
    <recommendedName>
        <fullName evidence="10">Nop domain-containing protein</fullName>
    </recommendedName>
</protein>
<feature type="region of interest" description="Disordered" evidence="9">
    <location>
        <begin position="1"/>
        <end position="78"/>
    </location>
</feature>
<organism evidence="11 12">
    <name type="scientific">Austropuccinia psidii MF-1</name>
    <dbReference type="NCBI Taxonomy" id="1389203"/>
    <lineage>
        <taxon>Eukaryota</taxon>
        <taxon>Fungi</taxon>
        <taxon>Dikarya</taxon>
        <taxon>Basidiomycota</taxon>
        <taxon>Pucciniomycotina</taxon>
        <taxon>Pucciniomycetes</taxon>
        <taxon>Pucciniales</taxon>
        <taxon>Sphaerophragmiaceae</taxon>
        <taxon>Austropuccinia</taxon>
    </lineage>
</organism>
<evidence type="ECO:0000256" key="5">
    <source>
        <dbReference type="ARBA" id="ARBA00022884"/>
    </source>
</evidence>
<evidence type="ECO:0000313" key="11">
    <source>
        <dbReference type="EMBL" id="MBW0525127.1"/>
    </source>
</evidence>
<feature type="domain" description="Nop" evidence="10">
    <location>
        <begin position="261"/>
        <end position="385"/>
    </location>
</feature>
<dbReference type="InterPro" id="IPR042239">
    <property type="entry name" value="Nop_C"/>
</dbReference>
<name>A0A9Q3ESE5_9BASI</name>
<dbReference type="InterPro" id="IPR012976">
    <property type="entry name" value="NOSIC"/>
</dbReference>
<evidence type="ECO:0000256" key="8">
    <source>
        <dbReference type="ARBA" id="ARBA00023274"/>
    </source>
</evidence>
<dbReference type="PANTHER" id="PTHR13904:SF0">
    <property type="entry name" value="U4_U6 SMALL NUCLEAR RIBONUCLEOPROTEIN PRP31"/>
    <property type="match status" value="1"/>
</dbReference>
<dbReference type="Gene3D" id="1.10.287.4070">
    <property type="match status" value="1"/>
</dbReference>
<dbReference type="InterPro" id="IPR002687">
    <property type="entry name" value="Nop_dom"/>
</dbReference>
<evidence type="ECO:0000256" key="3">
    <source>
        <dbReference type="ARBA" id="ARBA00022664"/>
    </source>
</evidence>
<sequence>MDLADELLNDLDGDSGTEDATNENFNDGFLRPTFPASATFKRRYNDLDGEGENSDDQDDDKHHQESLITSQAGGIEPAQEMDIDDLKKMVLVDVDDVGSVAKLWSSRTLKDVMAKIQYYTENPSGETAMSNESAEYRLIVQANNLAVEIDNEVMIVHKYIRDHYAPRFPNLERLLPNPYEYLRAVRLFGNSEQLGSVRGFENVLSSATAMIVTVEAATVSDDRMLTDLEWNRVDKAVSVAEDLEDSRKKILEYVESRMSLMAPNLSAIVGTRTAAKLMGVAGGLVGLSKMPSCNVHLLGAQKKNLATGFSTAHSTHSQQRLHTGFIYQCDLVRNTEEQFKMKAQRTIGAKCVLAARMDHSRQYLDGLYGIKLKDEIKLKLEKLAEPPPQKLTKALPVPSEGPKKRRGGKRARKAKEAHAQTELKKLTNRVKFGEAEEEIGSFDETKGLGMLGGSSTGKIRLNAGETSARAKLSKANKNRLAALRSSASGQSALTSGTTSSLVFTPVQGLELVDPAAQRAKQQATLEATKPGWFAEGRFSVLPGVKGKGSSVLK</sequence>
<accession>A0A9Q3ESE5</accession>
<reference evidence="11" key="1">
    <citation type="submission" date="2021-03" db="EMBL/GenBank/DDBJ databases">
        <title>Draft genome sequence of rust myrtle Austropuccinia psidii MF-1, a brazilian biotype.</title>
        <authorList>
            <person name="Quecine M.C."/>
            <person name="Pachon D.M.R."/>
            <person name="Bonatelli M.L."/>
            <person name="Correr F.H."/>
            <person name="Franceschini L.M."/>
            <person name="Leite T.F."/>
            <person name="Margarido G.R.A."/>
            <person name="Almeida C.A."/>
            <person name="Ferrarezi J.A."/>
            <person name="Labate C.A."/>
        </authorList>
    </citation>
    <scope>NUCLEOTIDE SEQUENCE</scope>
    <source>
        <strain evidence="11">MF-1</strain>
    </source>
</reference>
<dbReference type="SUPFAM" id="SSF89124">
    <property type="entry name" value="Nop domain"/>
    <property type="match status" value="1"/>
</dbReference>
<evidence type="ECO:0000256" key="4">
    <source>
        <dbReference type="ARBA" id="ARBA00022728"/>
    </source>
</evidence>
<dbReference type="PANTHER" id="PTHR13904">
    <property type="entry name" value="PRE-MRNA SPLICING FACTOR PRP31"/>
    <property type="match status" value="1"/>
</dbReference>
<keyword evidence="12" id="KW-1185">Reference proteome</keyword>
<comment type="subcellular location">
    <subcellularLocation>
        <location evidence="1">Nucleus</location>
    </subcellularLocation>
</comment>
<dbReference type="GO" id="GO:0000244">
    <property type="term" value="P:spliceosomal tri-snRNP complex assembly"/>
    <property type="evidence" value="ECO:0007669"/>
    <property type="project" value="InterPro"/>
</dbReference>
<evidence type="ECO:0000256" key="2">
    <source>
        <dbReference type="ARBA" id="ARBA00005572"/>
    </source>
</evidence>
<evidence type="ECO:0000256" key="7">
    <source>
        <dbReference type="ARBA" id="ARBA00023242"/>
    </source>
</evidence>
<dbReference type="GO" id="GO:0071011">
    <property type="term" value="C:precatalytic spliceosome"/>
    <property type="evidence" value="ECO:0007669"/>
    <property type="project" value="TreeGrafter"/>
</dbReference>
<dbReference type="FunFam" id="1.10.246.90:FF:000002">
    <property type="entry name" value="U4/U6 small nuclear ribonucleoprotein Prp31"/>
    <property type="match status" value="1"/>
</dbReference>
<dbReference type="OrthoDB" id="4771285at2759"/>
<evidence type="ECO:0000256" key="9">
    <source>
        <dbReference type="SAM" id="MobiDB-lite"/>
    </source>
</evidence>
<dbReference type="GO" id="GO:0005687">
    <property type="term" value="C:U4 snRNP"/>
    <property type="evidence" value="ECO:0007669"/>
    <property type="project" value="TreeGrafter"/>
</dbReference>
<feature type="region of interest" description="Disordered" evidence="9">
    <location>
        <begin position="387"/>
        <end position="421"/>
    </location>
</feature>
<gene>
    <name evidence="11" type="ORF">O181_064842</name>
</gene>
<evidence type="ECO:0000256" key="1">
    <source>
        <dbReference type="ARBA" id="ARBA00004123"/>
    </source>
</evidence>
<keyword evidence="8" id="KW-0687">Ribonucleoprotein</keyword>
<dbReference type="Gene3D" id="1.10.246.90">
    <property type="entry name" value="Nop domain"/>
    <property type="match status" value="1"/>
</dbReference>
<dbReference type="FunFam" id="1.10.287.4070:FF:000003">
    <property type="entry name" value="U4/U6 small nuclear ribonucleoprotein PRP31"/>
    <property type="match status" value="1"/>
</dbReference>
<dbReference type="AlphaFoldDB" id="A0A9Q3ESE5"/>
<evidence type="ECO:0000259" key="10">
    <source>
        <dbReference type="PROSITE" id="PS51358"/>
    </source>
</evidence>
<dbReference type="PROSITE" id="PS51358">
    <property type="entry name" value="NOP"/>
    <property type="match status" value="1"/>
</dbReference>
<dbReference type="Pfam" id="PF01798">
    <property type="entry name" value="Nop"/>
    <property type="match status" value="1"/>
</dbReference>
<keyword evidence="7" id="KW-0539">Nucleus</keyword>
<comment type="caution">
    <text evidence="11">The sequence shown here is derived from an EMBL/GenBank/DDBJ whole genome shotgun (WGS) entry which is preliminary data.</text>
</comment>
<dbReference type="EMBL" id="AVOT02031570">
    <property type="protein sequence ID" value="MBW0525127.1"/>
    <property type="molecule type" value="Genomic_DNA"/>
</dbReference>
<evidence type="ECO:0000256" key="6">
    <source>
        <dbReference type="ARBA" id="ARBA00023187"/>
    </source>
</evidence>
<feature type="compositionally biased region" description="Acidic residues" evidence="9">
    <location>
        <begin position="1"/>
        <end position="21"/>
    </location>
</feature>
<comment type="similarity">
    <text evidence="2">Belongs to the PRP31 family.</text>
</comment>
<dbReference type="GO" id="GO:0046540">
    <property type="term" value="C:U4/U6 x U5 tri-snRNP complex"/>
    <property type="evidence" value="ECO:0007669"/>
    <property type="project" value="InterPro"/>
</dbReference>
<dbReference type="Pfam" id="PF09785">
    <property type="entry name" value="Prp31_C"/>
    <property type="match status" value="1"/>
</dbReference>
<dbReference type="SMART" id="SM00931">
    <property type="entry name" value="NOSIC"/>
    <property type="match status" value="1"/>
</dbReference>